<name>A0A3G4ZTU5_9VIRU</name>
<evidence type="ECO:0000313" key="1">
    <source>
        <dbReference type="EMBL" id="AYV78315.1"/>
    </source>
</evidence>
<gene>
    <name evidence="1" type="ORF">Edafosvirus9_29</name>
</gene>
<proteinExistence type="predicted"/>
<reference evidence="1" key="1">
    <citation type="submission" date="2018-10" db="EMBL/GenBank/DDBJ databases">
        <title>Hidden diversity of soil giant viruses.</title>
        <authorList>
            <person name="Schulz F."/>
            <person name="Alteio L."/>
            <person name="Goudeau D."/>
            <person name="Ryan E.M."/>
            <person name="Malmstrom R.R."/>
            <person name="Blanchard J."/>
            <person name="Woyke T."/>
        </authorList>
    </citation>
    <scope>NUCLEOTIDE SEQUENCE</scope>
    <source>
        <strain evidence="1">EDV1</strain>
    </source>
</reference>
<accession>A0A3G4ZTU5</accession>
<dbReference type="EMBL" id="MK072074">
    <property type="protein sequence ID" value="AYV78315.1"/>
    <property type="molecule type" value="Genomic_DNA"/>
</dbReference>
<sequence>MESYNYIKEQTIVDLNKLRSTSTIPIEPDNVNDAIVWHNKRIITLNKIQQKGFHSNSNYRSYNEHMVELTSDEHTLKIYLEKDQKETLCNRAATTSEKIITTYIQSLPSVPFEPDNVIDAIEWHNVRLPELYVMQNHGFLSIVKYEKFIEDRKLLAQQMQLKRYKPKVITKN</sequence>
<protein>
    <submittedName>
        <fullName evidence="1">Uncharacterized protein</fullName>
    </submittedName>
</protein>
<organism evidence="1">
    <name type="scientific">Edafosvirus sp</name>
    <dbReference type="NCBI Taxonomy" id="2487765"/>
    <lineage>
        <taxon>Viruses</taxon>
        <taxon>Varidnaviria</taxon>
        <taxon>Bamfordvirae</taxon>
        <taxon>Nucleocytoviricota</taxon>
        <taxon>Megaviricetes</taxon>
        <taxon>Imitervirales</taxon>
        <taxon>Mimiviridae</taxon>
        <taxon>Klosneuvirinae</taxon>
    </lineage>
</organism>